<keyword evidence="2 4" id="KW-0119">Carbohydrate metabolism</keyword>
<keyword evidence="1 4" id="KW-0378">Hydrolase</keyword>
<dbReference type="EC" id="3.2.1.26" evidence="4"/>
<comment type="similarity">
    <text evidence="4">Belongs to the glycosyl hydrolase 100 family.</text>
</comment>
<gene>
    <name evidence="6" type="ORF">MTR67_012369</name>
</gene>
<dbReference type="PANTHER" id="PTHR11439">
    <property type="entry name" value="GAG-POL-RELATED RETROTRANSPOSON"/>
    <property type="match status" value="1"/>
</dbReference>
<accession>A0AAF0THG0</accession>
<protein>
    <recommendedName>
        <fullName evidence="4">Alkaline/neutral invertase</fullName>
        <ecNumber evidence="4">3.2.1.26</ecNumber>
    </recommendedName>
</protein>
<keyword evidence="7" id="KW-1185">Reference proteome</keyword>
<dbReference type="GO" id="GO:0033926">
    <property type="term" value="F:endo-alpha-N-acetylgalactosaminidase activity"/>
    <property type="evidence" value="ECO:0007669"/>
    <property type="project" value="UniProtKB-UniRule"/>
</dbReference>
<evidence type="ECO:0000256" key="5">
    <source>
        <dbReference type="SAM" id="Phobius"/>
    </source>
</evidence>
<keyword evidence="5" id="KW-0812">Transmembrane</keyword>
<dbReference type="InterPro" id="IPR024746">
    <property type="entry name" value="Glyco_hydro_100"/>
</dbReference>
<dbReference type="AlphaFoldDB" id="A0AAF0THG0"/>
<evidence type="ECO:0000256" key="4">
    <source>
        <dbReference type="RuleBase" id="RU367047"/>
    </source>
</evidence>
<feature type="transmembrane region" description="Helical" evidence="5">
    <location>
        <begin position="233"/>
        <end position="260"/>
    </location>
</feature>
<name>A0AAF0THG0_SOLVR</name>
<dbReference type="CDD" id="cd09272">
    <property type="entry name" value="RNase_HI_RT_Ty1"/>
    <property type="match status" value="1"/>
</dbReference>
<keyword evidence="3 4" id="KW-0326">Glycosidase</keyword>
<reference evidence="6" key="1">
    <citation type="submission" date="2023-08" db="EMBL/GenBank/DDBJ databases">
        <title>A de novo genome assembly of Solanum verrucosum Schlechtendal, a Mexican diploid species geographically isolated from the other diploid A-genome species in potato relatives.</title>
        <authorList>
            <person name="Hosaka K."/>
        </authorList>
    </citation>
    <scope>NUCLEOTIDE SEQUENCE</scope>
    <source>
        <tissue evidence="6">Young leaves</tissue>
    </source>
</reference>
<evidence type="ECO:0000256" key="3">
    <source>
        <dbReference type="ARBA" id="ARBA00023295"/>
    </source>
</evidence>
<comment type="function">
    <text evidence="4">Invertase that cleaves sucrose into glucose and fructose.</text>
</comment>
<keyword evidence="5" id="KW-1133">Transmembrane helix</keyword>
<proteinExistence type="inferred from homology"/>
<dbReference type="Pfam" id="PF12899">
    <property type="entry name" value="Glyco_hydro_100"/>
    <property type="match status" value="1"/>
</dbReference>
<organism evidence="6 7">
    <name type="scientific">Solanum verrucosum</name>
    <dbReference type="NCBI Taxonomy" id="315347"/>
    <lineage>
        <taxon>Eukaryota</taxon>
        <taxon>Viridiplantae</taxon>
        <taxon>Streptophyta</taxon>
        <taxon>Embryophyta</taxon>
        <taxon>Tracheophyta</taxon>
        <taxon>Spermatophyta</taxon>
        <taxon>Magnoliopsida</taxon>
        <taxon>eudicotyledons</taxon>
        <taxon>Gunneridae</taxon>
        <taxon>Pentapetalae</taxon>
        <taxon>asterids</taxon>
        <taxon>lamiids</taxon>
        <taxon>Solanales</taxon>
        <taxon>Solanaceae</taxon>
        <taxon>Solanoideae</taxon>
        <taxon>Solaneae</taxon>
        <taxon>Solanum</taxon>
    </lineage>
</organism>
<sequence>MYLTTTRRDILFPQKSEFQTPWNFDSDWGGSTGDMKSTSGYCFTFGSGCFSWCSKRQEIGAQSPVEAEFIAAATVNQALWVRKILISLQLEQEKSTEILVDNQAAIAISKDPVFHGRTKHLNIKFYFLREVYKTVKWFTLLQIRESSGGHFYKVISFTPAQATTVMDLIEGRWEEWIGEMPLKMTYPALEGHEWRIVTGFDPKNNVLFQLYCSSTYLISLKFNKDYSSDSIHLAISVLTTLYPICIGFQASFVIVLSLLLH</sequence>
<comment type="catalytic activity">
    <reaction evidence="4">
        <text>Hydrolysis of terminal non-reducing beta-D-fructofuranoside residues in beta-D-fructofuranosides.</text>
        <dbReference type="EC" id="3.2.1.26"/>
    </reaction>
</comment>
<dbReference type="GO" id="GO:0004564">
    <property type="term" value="F:beta-fructofuranosidase activity"/>
    <property type="evidence" value="ECO:0007669"/>
    <property type="project" value="UniProtKB-EC"/>
</dbReference>
<evidence type="ECO:0000256" key="2">
    <source>
        <dbReference type="ARBA" id="ARBA00023277"/>
    </source>
</evidence>
<dbReference type="PANTHER" id="PTHR11439:SF503">
    <property type="entry name" value="CYSTEINE-RICH RLK (RECEPTOR-LIKE PROTEIN KINASE) 8"/>
    <property type="match status" value="1"/>
</dbReference>
<dbReference type="EMBL" id="CP133614">
    <property type="protein sequence ID" value="WMV18984.1"/>
    <property type="molecule type" value="Genomic_DNA"/>
</dbReference>
<evidence type="ECO:0000313" key="7">
    <source>
        <dbReference type="Proteomes" id="UP001234989"/>
    </source>
</evidence>
<dbReference type="Proteomes" id="UP001234989">
    <property type="component" value="Chromosome 3"/>
</dbReference>
<keyword evidence="5" id="KW-0472">Membrane</keyword>
<evidence type="ECO:0000313" key="6">
    <source>
        <dbReference type="EMBL" id="WMV18984.1"/>
    </source>
</evidence>
<evidence type="ECO:0000256" key="1">
    <source>
        <dbReference type="ARBA" id="ARBA00022801"/>
    </source>
</evidence>